<evidence type="ECO:0000256" key="3">
    <source>
        <dbReference type="ARBA" id="ARBA00022643"/>
    </source>
</evidence>
<dbReference type="NCBIfam" id="NF008033">
    <property type="entry name" value="PRK10765.1"/>
    <property type="match status" value="1"/>
</dbReference>
<dbReference type="PIRSF" id="PIRSF005426">
    <property type="entry name" value="Frp"/>
    <property type="match status" value="1"/>
</dbReference>
<dbReference type="InterPro" id="IPR000415">
    <property type="entry name" value="Nitroreductase-like"/>
</dbReference>
<dbReference type="PANTHER" id="PTHR43425">
    <property type="entry name" value="OXYGEN-INSENSITIVE NADPH NITROREDUCTASE"/>
    <property type="match status" value="1"/>
</dbReference>
<evidence type="ECO:0000256" key="4">
    <source>
        <dbReference type="ARBA" id="ARBA00023002"/>
    </source>
</evidence>
<dbReference type="SUPFAM" id="SSF55469">
    <property type="entry name" value="FMN-dependent nitroreductase-like"/>
    <property type="match status" value="1"/>
</dbReference>
<dbReference type="GO" id="GO:0008752">
    <property type="term" value="F:FMN reductase [NAD(P)H] activity"/>
    <property type="evidence" value="ECO:0007669"/>
    <property type="project" value="UniProtKB-EC"/>
</dbReference>
<protein>
    <submittedName>
        <fullName evidence="7">FMN reductase (NAD(P)H)</fullName>
        <ecNumber evidence="7">1.5.1.39</ecNumber>
    </submittedName>
</protein>
<evidence type="ECO:0000259" key="6">
    <source>
        <dbReference type="Pfam" id="PF00881"/>
    </source>
</evidence>
<name>A0A1E3L0F1_9BACL</name>
<keyword evidence="5" id="KW-0521">NADP</keyword>
<dbReference type="STRING" id="1886670.PTI45_04290"/>
<dbReference type="Proteomes" id="UP000094578">
    <property type="component" value="Unassembled WGS sequence"/>
</dbReference>
<comment type="caution">
    <text evidence="7">The sequence shown here is derived from an EMBL/GenBank/DDBJ whole genome shotgun (WGS) entry which is preliminary data.</text>
</comment>
<dbReference type="EMBL" id="MDER01000086">
    <property type="protein sequence ID" value="ODP26450.1"/>
    <property type="molecule type" value="Genomic_DNA"/>
</dbReference>
<sequence>MNDTISLLMKHRSIRSYKSDPVTEEQLEAIVAAGQMASSSSNVQAYSVIAITDPERKSKLSVLAGNQPYIEQCPVFLVWCADMYRLENAVQQHMPEAESYGDAAENFIVATVDVTLAAQNAAIAAESLGLGVVYIGGIRNHIEEVSDFLDLPDHVYPIYGMCLGYPNQEPGIRPRLPQKAILHRESYQADTTLEAMKEYDDTMVRYLSERTGGAKSAPWSALMAEKMTAPSRMQLKSFLERKGFNKR</sequence>
<dbReference type="EC" id="1.5.1.39" evidence="7"/>
<dbReference type="RefSeq" id="WP_069329597.1">
    <property type="nucleotide sequence ID" value="NZ_MDER01000086.1"/>
</dbReference>
<dbReference type="Gene3D" id="3.40.109.10">
    <property type="entry name" value="NADH Oxidase"/>
    <property type="match status" value="1"/>
</dbReference>
<comment type="similarity">
    <text evidence="1 5">Belongs to the flavin oxidoreductase frp family.</text>
</comment>
<evidence type="ECO:0000256" key="5">
    <source>
        <dbReference type="PIRNR" id="PIRNR005426"/>
    </source>
</evidence>
<keyword evidence="8" id="KW-1185">Reference proteome</keyword>
<feature type="domain" description="Nitroreductase" evidence="6">
    <location>
        <begin position="9"/>
        <end position="165"/>
    </location>
</feature>
<dbReference type="AlphaFoldDB" id="A0A1E3L0F1"/>
<dbReference type="InterPro" id="IPR029479">
    <property type="entry name" value="Nitroreductase"/>
</dbReference>
<organism evidence="7 8">
    <name type="scientific">Paenibacillus nuruki</name>
    <dbReference type="NCBI Taxonomy" id="1886670"/>
    <lineage>
        <taxon>Bacteria</taxon>
        <taxon>Bacillati</taxon>
        <taxon>Bacillota</taxon>
        <taxon>Bacilli</taxon>
        <taxon>Bacillales</taxon>
        <taxon>Paenibacillaceae</taxon>
        <taxon>Paenibacillus</taxon>
    </lineage>
</organism>
<keyword evidence="3 5" id="KW-0288">FMN</keyword>
<gene>
    <name evidence="7" type="ORF">PTI45_04290</name>
</gene>
<proteinExistence type="inferred from homology"/>
<evidence type="ECO:0000256" key="2">
    <source>
        <dbReference type="ARBA" id="ARBA00022630"/>
    </source>
</evidence>
<dbReference type="CDD" id="cd02146">
    <property type="entry name" value="NfsA-like"/>
    <property type="match status" value="1"/>
</dbReference>
<dbReference type="InterPro" id="IPR016446">
    <property type="entry name" value="Flavin_OxRdtase_Frp"/>
</dbReference>
<dbReference type="Pfam" id="PF00881">
    <property type="entry name" value="Nitroreductase"/>
    <property type="match status" value="1"/>
</dbReference>
<dbReference type="PANTHER" id="PTHR43425:SF2">
    <property type="entry name" value="OXYGEN-INSENSITIVE NADPH NITROREDUCTASE"/>
    <property type="match status" value="1"/>
</dbReference>
<accession>A0A1E3L0F1</accession>
<keyword evidence="4 5" id="KW-0560">Oxidoreductase</keyword>
<evidence type="ECO:0000313" key="8">
    <source>
        <dbReference type="Proteomes" id="UP000094578"/>
    </source>
</evidence>
<reference evidence="7 8" key="1">
    <citation type="submission" date="2016-08" db="EMBL/GenBank/DDBJ databases">
        <title>Genome sequencing of Paenibacillus sp. TI45-13ar, isolated from Korean traditional nuruk.</title>
        <authorList>
            <person name="Kim S.-J."/>
        </authorList>
    </citation>
    <scope>NUCLEOTIDE SEQUENCE [LARGE SCALE GENOMIC DNA]</scope>
    <source>
        <strain evidence="7 8">TI45-13ar</strain>
    </source>
</reference>
<keyword evidence="2 5" id="KW-0285">Flavoprotein</keyword>
<evidence type="ECO:0000256" key="1">
    <source>
        <dbReference type="ARBA" id="ARBA00008366"/>
    </source>
</evidence>
<dbReference type="PATRIC" id="fig|1886670.3.peg.4321"/>
<evidence type="ECO:0000313" key="7">
    <source>
        <dbReference type="EMBL" id="ODP26450.1"/>
    </source>
</evidence>